<feature type="transmembrane region" description="Helical" evidence="7">
    <location>
        <begin position="186"/>
        <end position="205"/>
    </location>
</feature>
<dbReference type="InterPro" id="IPR024791">
    <property type="entry name" value="Cyt_c/ubiquinol_Oxase_su3"/>
</dbReference>
<sequence length="225" mass="25413">MKAVQTLAQKPWQAGVVDAPPSAFNRFDAMRTGLKFMIAVITSMFMLFMVAMVMRSQLGDWQPLTEQPWQPLFETSRIWQNTWWLLASSLLMQGAYWSCTRGALLARGLLLAGAFTAVAFLFGQYQLWQDFVVRGLGVQSSVAVSFFYLLTGLHALHLLVGLLFWPRSARALWHGQPQVARQHLSLLLMYWHFLMLLWLVLFALLTSTPATYKALAALCGVDVTP</sequence>
<proteinExistence type="inferred from homology"/>
<dbReference type="Pfam" id="PF00510">
    <property type="entry name" value="COX3"/>
    <property type="match status" value="1"/>
</dbReference>
<accession>A0ABP9FDT9</accession>
<dbReference type="PANTHER" id="PTHR11403:SF10">
    <property type="entry name" value="CYTOCHROME C OXIDASE"/>
    <property type="match status" value="1"/>
</dbReference>
<feature type="transmembrane region" description="Helical" evidence="7">
    <location>
        <begin position="104"/>
        <end position="125"/>
    </location>
</feature>
<evidence type="ECO:0000256" key="4">
    <source>
        <dbReference type="ARBA" id="ARBA00022989"/>
    </source>
</evidence>
<dbReference type="InterPro" id="IPR035973">
    <property type="entry name" value="Cyt_c_oxidase_su3-like_sf"/>
</dbReference>
<keyword evidence="4 7" id="KW-1133">Transmembrane helix</keyword>
<dbReference type="InterPro" id="IPR000298">
    <property type="entry name" value="Cyt_c_oxidase-like_su3"/>
</dbReference>
<protein>
    <submittedName>
        <fullName evidence="9">Cytochrome c oxidase subunit 3</fullName>
    </submittedName>
</protein>
<gene>
    <name evidence="9" type="ORF">GCM10023333_36380</name>
</gene>
<keyword evidence="3 6" id="KW-0812">Transmembrane</keyword>
<evidence type="ECO:0000256" key="6">
    <source>
        <dbReference type="RuleBase" id="RU003376"/>
    </source>
</evidence>
<feature type="transmembrane region" description="Helical" evidence="7">
    <location>
        <begin position="36"/>
        <end position="58"/>
    </location>
</feature>
<reference evidence="10" key="1">
    <citation type="journal article" date="2019" name="Int. J. Syst. Evol. Microbiol.">
        <title>The Global Catalogue of Microorganisms (GCM) 10K type strain sequencing project: providing services to taxonomists for standard genome sequencing and annotation.</title>
        <authorList>
            <consortium name="The Broad Institute Genomics Platform"/>
            <consortium name="The Broad Institute Genome Sequencing Center for Infectious Disease"/>
            <person name="Wu L."/>
            <person name="Ma J."/>
        </authorList>
    </citation>
    <scope>NUCLEOTIDE SEQUENCE [LARGE SCALE GENOMIC DNA]</scope>
    <source>
        <strain evidence="10">JCM 18401</strain>
    </source>
</reference>
<dbReference type="PANTHER" id="PTHR11403">
    <property type="entry name" value="CYTOCHROME C OXIDASE SUBUNIT III"/>
    <property type="match status" value="1"/>
</dbReference>
<dbReference type="RefSeq" id="WP_345336906.1">
    <property type="nucleotide sequence ID" value="NZ_BAABJZ010000101.1"/>
</dbReference>
<name>A0ABP9FDT9_9GAMM</name>
<dbReference type="Gene3D" id="1.20.120.80">
    <property type="entry name" value="Cytochrome c oxidase, subunit III, four-helix bundle"/>
    <property type="match status" value="1"/>
</dbReference>
<evidence type="ECO:0000256" key="1">
    <source>
        <dbReference type="ARBA" id="ARBA00004141"/>
    </source>
</evidence>
<evidence type="ECO:0000256" key="7">
    <source>
        <dbReference type="SAM" id="Phobius"/>
    </source>
</evidence>
<evidence type="ECO:0000313" key="9">
    <source>
        <dbReference type="EMBL" id="GAA4899461.1"/>
    </source>
</evidence>
<dbReference type="SUPFAM" id="SSF81452">
    <property type="entry name" value="Cytochrome c oxidase subunit III-like"/>
    <property type="match status" value="1"/>
</dbReference>
<dbReference type="EMBL" id="BAABJZ010000101">
    <property type="protein sequence ID" value="GAA4899461.1"/>
    <property type="molecule type" value="Genomic_DNA"/>
</dbReference>
<dbReference type="Proteomes" id="UP001499988">
    <property type="component" value="Unassembled WGS sequence"/>
</dbReference>
<evidence type="ECO:0000259" key="8">
    <source>
        <dbReference type="PROSITE" id="PS50253"/>
    </source>
</evidence>
<keyword evidence="10" id="KW-1185">Reference proteome</keyword>
<dbReference type="PROSITE" id="PS50253">
    <property type="entry name" value="COX3"/>
    <property type="match status" value="1"/>
</dbReference>
<feature type="domain" description="Heme-copper oxidase subunit III family profile" evidence="8">
    <location>
        <begin position="29"/>
        <end position="210"/>
    </location>
</feature>
<feature type="transmembrane region" description="Helical" evidence="7">
    <location>
        <begin position="78"/>
        <end position="97"/>
    </location>
</feature>
<evidence type="ECO:0000256" key="3">
    <source>
        <dbReference type="ARBA" id="ARBA00022692"/>
    </source>
</evidence>
<comment type="similarity">
    <text evidence="2 6">Belongs to the cytochrome c oxidase subunit 3 family.</text>
</comment>
<feature type="transmembrane region" description="Helical" evidence="7">
    <location>
        <begin position="145"/>
        <end position="165"/>
    </location>
</feature>
<comment type="caution">
    <text evidence="9">The sequence shown here is derived from an EMBL/GenBank/DDBJ whole genome shotgun (WGS) entry which is preliminary data.</text>
</comment>
<comment type="subcellular location">
    <subcellularLocation>
        <location evidence="6">Cell membrane</location>
        <topology evidence="6">Multi-pass membrane protein</topology>
    </subcellularLocation>
    <subcellularLocation>
        <location evidence="1">Membrane</location>
        <topology evidence="1">Multi-pass membrane protein</topology>
    </subcellularLocation>
</comment>
<organism evidence="9 10">
    <name type="scientific">Ferrimonas pelagia</name>
    <dbReference type="NCBI Taxonomy" id="1177826"/>
    <lineage>
        <taxon>Bacteria</taxon>
        <taxon>Pseudomonadati</taxon>
        <taxon>Pseudomonadota</taxon>
        <taxon>Gammaproteobacteria</taxon>
        <taxon>Alteromonadales</taxon>
        <taxon>Ferrimonadaceae</taxon>
        <taxon>Ferrimonas</taxon>
    </lineage>
</organism>
<evidence type="ECO:0000256" key="5">
    <source>
        <dbReference type="ARBA" id="ARBA00023136"/>
    </source>
</evidence>
<evidence type="ECO:0000313" key="10">
    <source>
        <dbReference type="Proteomes" id="UP001499988"/>
    </source>
</evidence>
<keyword evidence="5 7" id="KW-0472">Membrane</keyword>
<dbReference type="InterPro" id="IPR013833">
    <property type="entry name" value="Cyt_c_oxidase_su3_a-hlx"/>
</dbReference>
<evidence type="ECO:0000256" key="2">
    <source>
        <dbReference type="ARBA" id="ARBA00010581"/>
    </source>
</evidence>